<comment type="caution">
    <text evidence="9">The sequence shown here is derived from an EMBL/GenBank/DDBJ whole genome shotgun (WGS) entry which is preliminary data.</text>
</comment>
<dbReference type="GO" id="GO:0005737">
    <property type="term" value="C:cytoplasm"/>
    <property type="evidence" value="ECO:0007669"/>
    <property type="project" value="UniProtKB-SubCell"/>
</dbReference>
<dbReference type="InterPro" id="IPR048372">
    <property type="entry name" value="ZapC_C"/>
</dbReference>
<dbReference type="RefSeq" id="WP_138597376.1">
    <property type="nucleotide sequence ID" value="NZ_PNCK01000046.1"/>
</dbReference>
<evidence type="ECO:0000313" key="11">
    <source>
        <dbReference type="Proteomes" id="UP000307706"/>
    </source>
</evidence>
<evidence type="ECO:0000313" key="10">
    <source>
        <dbReference type="Proteomes" id="UP000305730"/>
    </source>
</evidence>
<keyword evidence="2 5" id="KW-0132">Cell division</keyword>
<dbReference type="InterPro" id="IPR009809">
    <property type="entry name" value="ZapC"/>
</dbReference>
<protein>
    <recommendedName>
        <fullName evidence="5">Cell division protein ZapC</fullName>
    </recommendedName>
</protein>
<evidence type="ECO:0000256" key="3">
    <source>
        <dbReference type="ARBA" id="ARBA00023210"/>
    </source>
</evidence>
<gene>
    <name evidence="9" type="ORF">CWB96_13580</name>
    <name evidence="8" type="ORF">CWB97_13195</name>
</gene>
<organism evidence="9 11">
    <name type="scientific">Pseudoalteromonas citrea</name>
    <dbReference type="NCBI Taxonomy" id="43655"/>
    <lineage>
        <taxon>Bacteria</taxon>
        <taxon>Pseudomonadati</taxon>
        <taxon>Pseudomonadota</taxon>
        <taxon>Gammaproteobacteria</taxon>
        <taxon>Alteromonadales</taxon>
        <taxon>Pseudoalteromonadaceae</taxon>
        <taxon>Pseudoalteromonas</taxon>
    </lineage>
</organism>
<feature type="domain" description="Cell-division protein ZapC C-terminal" evidence="6">
    <location>
        <begin position="90"/>
        <end position="166"/>
    </location>
</feature>
<reference evidence="9" key="3">
    <citation type="submission" date="2019-09" db="EMBL/GenBank/DDBJ databases">
        <title>Co-occurence of chitin degradation, pigmentation and bioactivity in marine Pseudoalteromonas.</title>
        <authorList>
            <person name="Sonnenschein E.C."/>
            <person name="Bech P.K."/>
        </authorList>
    </citation>
    <scope>NUCLEOTIDE SEQUENCE</scope>
    <source>
        <strain evidence="9">S2231</strain>
        <strain evidence="8">S2233</strain>
    </source>
</reference>
<dbReference type="EMBL" id="PNCL01000072">
    <property type="protein sequence ID" value="TMP57206.1"/>
    <property type="molecule type" value="Genomic_DNA"/>
</dbReference>
<evidence type="ECO:0000256" key="1">
    <source>
        <dbReference type="ARBA" id="ARBA00022490"/>
    </source>
</evidence>
<name>A0A5S3XMN7_9GAMM</name>
<comment type="similarity">
    <text evidence="5">Belongs to the ZapC family.</text>
</comment>
<dbReference type="Pfam" id="PF21083">
    <property type="entry name" value="ZapC_N"/>
    <property type="match status" value="1"/>
</dbReference>
<sequence length="176" mass="20241">MVQASKEWQWQLCSQRNRLLVDLGEDLSLCTPFRQRQLTQDIVHSPNFSLNEAGYYQNVFAYLCKFAVWSEAQCCQIALNATAAKFYLLPVQAKSWFFHPYHGGEACTEAIISLHSKTQMGEFFIVEYCEESSLCINLTANFKLDEHLELEQFQAIKVLNDRIHPLVIADKIIKSA</sequence>
<accession>A0A5S3XMN7</accession>
<proteinExistence type="inferred from homology"/>
<comment type="subcellular location">
    <subcellularLocation>
        <location evidence="5">Cytoplasm</location>
    </subcellularLocation>
</comment>
<keyword evidence="3 5" id="KW-0717">Septation</keyword>
<keyword evidence="4 5" id="KW-0131">Cell cycle</keyword>
<dbReference type="Pfam" id="PF07126">
    <property type="entry name" value="ZapC_C"/>
    <property type="match status" value="1"/>
</dbReference>
<dbReference type="InterPro" id="IPR048373">
    <property type="entry name" value="ZapC_N"/>
</dbReference>
<dbReference type="Proteomes" id="UP000305730">
    <property type="component" value="Unassembled WGS sequence"/>
</dbReference>
<keyword evidence="1 5" id="KW-0963">Cytoplasm</keyword>
<dbReference type="EMBL" id="PNCK01000046">
    <property type="protein sequence ID" value="TMP41917.1"/>
    <property type="molecule type" value="Genomic_DNA"/>
</dbReference>
<dbReference type="GO" id="GO:0000917">
    <property type="term" value="P:division septum assembly"/>
    <property type="evidence" value="ECO:0007669"/>
    <property type="project" value="UniProtKB-KW"/>
</dbReference>
<evidence type="ECO:0000256" key="4">
    <source>
        <dbReference type="ARBA" id="ARBA00023306"/>
    </source>
</evidence>
<reference evidence="10 11" key="2">
    <citation type="submission" date="2019-06" db="EMBL/GenBank/DDBJ databases">
        <title>Co-occurence of chitin degradation, pigmentation and bioactivity in marine Pseudoalteromonas.</title>
        <authorList>
            <person name="Sonnenschein E.C."/>
            <person name="Bech P.K."/>
        </authorList>
    </citation>
    <scope>NUCLEOTIDE SEQUENCE [LARGE SCALE GENOMIC DNA]</scope>
    <source>
        <strain evidence="11">S2231</strain>
        <strain evidence="10">S2233</strain>
    </source>
</reference>
<feature type="domain" description="Cell-division protein ZapC N-terminal" evidence="7">
    <location>
        <begin position="1"/>
        <end position="88"/>
    </location>
</feature>
<reference evidence="10 11" key="1">
    <citation type="submission" date="2017-12" db="EMBL/GenBank/DDBJ databases">
        <authorList>
            <person name="Paulsen S."/>
            <person name="Gram L.K."/>
        </authorList>
    </citation>
    <scope>NUCLEOTIDE SEQUENCE [LARGE SCALE GENOMIC DNA]</scope>
    <source>
        <strain evidence="9 11">S2231</strain>
        <strain evidence="8 10">S2233</strain>
    </source>
</reference>
<evidence type="ECO:0000313" key="8">
    <source>
        <dbReference type="EMBL" id="TMP41917.1"/>
    </source>
</evidence>
<dbReference type="OrthoDB" id="5765005at2"/>
<evidence type="ECO:0000256" key="5">
    <source>
        <dbReference type="PIRNR" id="PIRNR010252"/>
    </source>
</evidence>
<dbReference type="AlphaFoldDB" id="A0A5S3XMN7"/>
<evidence type="ECO:0000313" key="9">
    <source>
        <dbReference type="EMBL" id="TMP57206.1"/>
    </source>
</evidence>
<keyword evidence="10" id="KW-1185">Reference proteome</keyword>
<evidence type="ECO:0000259" key="7">
    <source>
        <dbReference type="Pfam" id="PF21083"/>
    </source>
</evidence>
<comment type="function">
    <text evidence="5">Contributes to the efficiency of the cell division process by stabilizing the polymeric form of the cell division protein FtsZ. Acts by promoting interactions between FtsZ protofilaments and suppressing the GTPase activity of FtsZ.</text>
</comment>
<dbReference type="Proteomes" id="UP000307706">
    <property type="component" value="Unassembled WGS sequence"/>
</dbReference>
<evidence type="ECO:0000256" key="2">
    <source>
        <dbReference type="ARBA" id="ARBA00022618"/>
    </source>
</evidence>
<dbReference type="PIRSF" id="PIRSF010252">
    <property type="entry name" value="ZapC"/>
    <property type="match status" value="1"/>
</dbReference>
<evidence type="ECO:0000259" key="6">
    <source>
        <dbReference type="Pfam" id="PF07126"/>
    </source>
</evidence>